<organism evidence="1 2">
    <name type="scientific">Hominimerdicola aceti</name>
    <dbReference type="NCBI Taxonomy" id="2981726"/>
    <lineage>
        <taxon>Bacteria</taxon>
        <taxon>Bacillati</taxon>
        <taxon>Bacillota</taxon>
        <taxon>Clostridia</taxon>
        <taxon>Eubacteriales</taxon>
        <taxon>Oscillospiraceae</taxon>
        <taxon>Hominimerdicola</taxon>
    </lineage>
</organism>
<keyword evidence="2" id="KW-1185">Reference proteome</keyword>
<evidence type="ECO:0000313" key="2">
    <source>
        <dbReference type="Proteomes" id="UP001208131"/>
    </source>
</evidence>
<accession>A0AAE3LLM5</accession>
<dbReference type="EMBL" id="JAOQJZ010000025">
    <property type="protein sequence ID" value="MCU6707037.1"/>
    <property type="molecule type" value="Genomic_DNA"/>
</dbReference>
<proteinExistence type="predicted"/>
<evidence type="ECO:0000313" key="1">
    <source>
        <dbReference type="EMBL" id="MCU6707037.1"/>
    </source>
</evidence>
<evidence type="ECO:0008006" key="3">
    <source>
        <dbReference type="Google" id="ProtNLM"/>
    </source>
</evidence>
<reference evidence="1 2" key="1">
    <citation type="journal article" date="2021" name="ISME Commun">
        <title>Automated analysis of genomic sequences facilitates high-throughput and comprehensive description of bacteria.</title>
        <authorList>
            <person name="Hitch T.C.A."/>
        </authorList>
    </citation>
    <scope>NUCLEOTIDE SEQUENCE [LARGE SCALE GENOMIC DNA]</scope>
    <source>
        <strain evidence="1 2">Sanger_31</strain>
    </source>
</reference>
<dbReference type="RefSeq" id="WP_267302062.1">
    <property type="nucleotide sequence ID" value="NZ_JAOQJZ010000025.1"/>
</dbReference>
<gene>
    <name evidence="1" type="ORF">OCV57_14080</name>
</gene>
<protein>
    <recommendedName>
        <fullName evidence="3">Phage major capsid protein</fullName>
    </recommendedName>
</protein>
<dbReference type="SUPFAM" id="SSF56563">
    <property type="entry name" value="Major capsid protein gp5"/>
    <property type="match status" value="1"/>
</dbReference>
<dbReference type="AlphaFoldDB" id="A0AAE3LLM5"/>
<name>A0AAE3LLM5_9FIRM</name>
<dbReference type="Proteomes" id="UP001208131">
    <property type="component" value="Unassembled WGS sequence"/>
</dbReference>
<comment type="caution">
    <text evidence="1">The sequence shown here is derived from an EMBL/GenBank/DDBJ whole genome shotgun (WGS) entry which is preliminary data.</text>
</comment>
<dbReference type="Pfam" id="PF25209">
    <property type="entry name" value="Phage_capsid_4"/>
    <property type="match status" value="1"/>
</dbReference>
<sequence length="324" mass="35201">MYNNIKLEKGLYSITGKTFTQALAELDPDANYENTELKGLDAFERQLKRFDIKVKGANSDRVEKFFISTESAVLFPEYIRRTVKQGMDEASIMGKVAAAVSYTDGVDFRGLNVTKSGSTDVVAEGGNVPITTVRLSTNSKTLTKFARRLNCSFESVRKQKLEAFGVVLRNLGATISRDVNSFAMTEITRGITAQTLIGNELTYADLAAFWASMGEFNMTTMICTPDVMAKILAMDEMKYCIGDYMAGGTVQTPYGVTLVKCPQLTGGIAVGIDQSSAVEMVLGGDVIVDYDKLITNQCKEIVCSVLAGFSVLTSGAVKTLKTTK</sequence>